<name>A0A0H5P9G6_NOCFR</name>
<keyword evidence="3" id="KW-0614">Plasmid</keyword>
<dbReference type="Proteomes" id="UP000057820">
    <property type="component" value="Plasmid 3"/>
</dbReference>
<dbReference type="Proteomes" id="UP000057820">
    <property type="component" value="Plasmid 2"/>
</dbReference>
<evidence type="ECO:0000313" key="4">
    <source>
        <dbReference type="Proteomes" id="UP000057820"/>
    </source>
</evidence>
<reference evidence="4" key="2">
    <citation type="submission" date="2015-03" db="EMBL/GenBank/DDBJ databases">
        <authorList>
            <consortium name="Pathogen Informatics"/>
        </authorList>
    </citation>
    <scope>NUCLEOTIDE SEQUENCE [LARGE SCALE GENOMIC DNA]</scope>
    <source>
        <strain evidence="4">NCTC11134</strain>
        <plasmid evidence="4">2</plasmid>
        <plasmid evidence="4">3</plasmid>
    </source>
</reference>
<evidence type="ECO:0000313" key="2">
    <source>
        <dbReference type="EMBL" id="CRY84187.1"/>
    </source>
</evidence>
<dbReference type="KEGG" id="nfr:ERS450000_05900"/>
<dbReference type="EMBL" id="LN868940">
    <property type="protein sequence ID" value="CRY84500.1"/>
    <property type="molecule type" value="Genomic_DNA"/>
</dbReference>
<dbReference type="RefSeq" id="WP_159005521.1">
    <property type="nucleotide sequence ID" value="NZ_CP031418.1"/>
</dbReference>
<keyword evidence="1" id="KW-1133">Transmembrane helix</keyword>
<dbReference type="EMBL" id="LN868939">
    <property type="protein sequence ID" value="CRY84187.1"/>
    <property type="molecule type" value="Genomic_DNA"/>
</dbReference>
<organism evidence="3 4">
    <name type="scientific">Nocardia farcinica</name>
    <dbReference type="NCBI Taxonomy" id="37329"/>
    <lineage>
        <taxon>Bacteria</taxon>
        <taxon>Bacillati</taxon>
        <taxon>Actinomycetota</taxon>
        <taxon>Actinomycetes</taxon>
        <taxon>Mycobacteriales</taxon>
        <taxon>Nocardiaceae</taxon>
        <taxon>Nocardia</taxon>
    </lineage>
</organism>
<geneLocation type="plasmid" evidence="3">
    <name>3</name>
</geneLocation>
<evidence type="ECO:0000256" key="1">
    <source>
        <dbReference type="SAM" id="Phobius"/>
    </source>
</evidence>
<feature type="transmembrane region" description="Helical" evidence="1">
    <location>
        <begin position="25"/>
        <end position="43"/>
    </location>
</feature>
<dbReference type="KEGG" id="nfr:ERS450000_06042"/>
<evidence type="ECO:0000313" key="3">
    <source>
        <dbReference type="EMBL" id="CRY84500.1"/>
    </source>
</evidence>
<keyword evidence="1" id="KW-0472">Membrane</keyword>
<geneLocation type="plasmid" evidence="2">
    <name>2</name>
</geneLocation>
<sequence>MPTPNHNPRPPQASALRRITDHAKITACILGLTALWTLILLALDWTNTPWIGLA</sequence>
<keyword evidence="1" id="KW-0812">Transmembrane</keyword>
<proteinExistence type="predicted"/>
<gene>
    <name evidence="2" type="ORF">ERS450000_05900</name>
    <name evidence="3" type="ORF">ERS450000_06042</name>
</gene>
<protein>
    <submittedName>
        <fullName evidence="3">Uncharacterized protein</fullName>
    </submittedName>
</protein>
<accession>A0A0H5P9G6</accession>
<reference evidence="3" key="1">
    <citation type="submission" date="2015-03" db="EMBL/GenBank/DDBJ databases">
        <authorList>
            <person name="Informatics Pathogen"/>
        </authorList>
    </citation>
    <scope>NUCLEOTIDE SEQUENCE</scope>
    <source>
        <strain evidence="3">NCTC11134</strain>
        <plasmid evidence="2">2</plasmid>
        <plasmid evidence="3">3</plasmid>
    </source>
</reference>
<dbReference type="AlphaFoldDB" id="A0A0H5P9G6"/>